<gene>
    <name evidence="1" type="ORF">Catovirus_1_368</name>
</gene>
<proteinExistence type="predicted"/>
<evidence type="ECO:0000313" key="1">
    <source>
        <dbReference type="EMBL" id="ARF08318.1"/>
    </source>
</evidence>
<evidence type="ECO:0008006" key="2">
    <source>
        <dbReference type="Google" id="ProtNLM"/>
    </source>
</evidence>
<name>A0A1V0S9J0_9VIRU</name>
<accession>A0A1V0S9J0</accession>
<organism evidence="1">
    <name type="scientific">Catovirus CTV1</name>
    <dbReference type="NCBI Taxonomy" id="1977631"/>
    <lineage>
        <taxon>Viruses</taxon>
        <taxon>Varidnaviria</taxon>
        <taxon>Bamfordvirae</taxon>
        <taxon>Nucleocytoviricota</taxon>
        <taxon>Megaviricetes</taxon>
        <taxon>Imitervirales</taxon>
        <taxon>Mimiviridae</taxon>
        <taxon>Klosneuvirinae</taxon>
        <taxon>Catovirus</taxon>
    </lineage>
</organism>
<reference evidence="1" key="1">
    <citation type="journal article" date="2017" name="Science">
        <title>Giant viruses with an expanded complement of translation system components.</title>
        <authorList>
            <person name="Schulz F."/>
            <person name="Yutin N."/>
            <person name="Ivanova N.N."/>
            <person name="Ortega D.R."/>
            <person name="Lee T.K."/>
            <person name="Vierheilig J."/>
            <person name="Daims H."/>
            <person name="Horn M."/>
            <person name="Wagner M."/>
            <person name="Jensen G.J."/>
            <person name="Kyrpides N.C."/>
            <person name="Koonin E.V."/>
            <person name="Woyke T."/>
        </authorList>
    </citation>
    <scope>NUCLEOTIDE SEQUENCE</scope>
    <source>
        <strain evidence="1">CTV1</strain>
    </source>
</reference>
<dbReference type="EMBL" id="KY684083">
    <property type="protein sequence ID" value="ARF08318.1"/>
    <property type="molecule type" value="Genomic_DNA"/>
</dbReference>
<sequence length="112" mass="12944">MVIPPESKNVAILWAGKAANMINQQIKVGIHRVVNVPHRTRISIWHEICMATQEHKEYANKHSQEEFHLIDPVKFENKLGYPITKTLKEEKKDDNLFDPYGFGKSSGYPIMK</sequence>
<protein>
    <recommendedName>
        <fullName evidence="2">Isopenicillin N synthase-like Fe(2+) 2OG dioxygenase domain-containing protein</fullName>
    </recommendedName>
</protein>